<feature type="domain" description="Cyclophilin TM1367-like" evidence="1">
    <location>
        <begin position="1"/>
        <end position="120"/>
    </location>
</feature>
<sequence>MKIKLIFDEKEEVLAELFDTDCAKAIYNLLPIEANLNTWGDEFYFSIPLEYSLDETATLKVKAGDIGYWPPGKALAIFFGPTPASVDENPVPASEVNIVGRLLEDSTKLKKFKKFMKIKIIPLLN</sequence>
<dbReference type="Pfam" id="PF04126">
    <property type="entry name" value="Cyclophil_like"/>
    <property type="match status" value="1"/>
</dbReference>
<reference evidence="2" key="1">
    <citation type="journal article" date="2020" name="mSystems">
        <title>Genome- and Community-Level Interaction Insights into Carbon Utilization and Element Cycling Functions of Hydrothermarchaeota in Hydrothermal Sediment.</title>
        <authorList>
            <person name="Zhou Z."/>
            <person name="Liu Y."/>
            <person name="Xu W."/>
            <person name="Pan J."/>
            <person name="Luo Z.H."/>
            <person name="Li M."/>
        </authorList>
    </citation>
    <scope>NUCLEOTIDE SEQUENCE [LARGE SCALE GENOMIC DNA]</scope>
    <source>
        <strain evidence="2">SpSt-711</strain>
    </source>
</reference>
<dbReference type="InterPro" id="IPR025658">
    <property type="entry name" value="Cyclophilin_TM1367"/>
</dbReference>
<organism evidence="2">
    <name type="scientific">Thermodesulfobacterium geofontis</name>
    <dbReference type="NCBI Taxonomy" id="1295609"/>
    <lineage>
        <taxon>Bacteria</taxon>
        <taxon>Pseudomonadati</taxon>
        <taxon>Thermodesulfobacteriota</taxon>
        <taxon>Thermodesulfobacteria</taxon>
        <taxon>Thermodesulfobacteriales</taxon>
        <taxon>Thermodesulfobacteriaceae</taxon>
        <taxon>Thermodesulfobacterium</taxon>
    </lineage>
</organism>
<dbReference type="SUPFAM" id="SSF50891">
    <property type="entry name" value="Cyclophilin-like"/>
    <property type="match status" value="1"/>
</dbReference>
<evidence type="ECO:0000259" key="1">
    <source>
        <dbReference type="Pfam" id="PF04126"/>
    </source>
</evidence>
<dbReference type="Gene3D" id="2.40.100.20">
    <property type="match status" value="1"/>
</dbReference>
<protein>
    <recommendedName>
        <fullName evidence="1">Cyclophilin TM1367-like domain-containing protein</fullName>
    </recommendedName>
</protein>
<dbReference type="EMBL" id="DTEI01000090">
    <property type="protein sequence ID" value="HGU16030.1"/>
    <property type="molecule type" value="Genomic_DNA"/>
</dbReference>
<evidence type="ECO:0000313" key="2">
    <source>
        <dbReference type="EMBL" id="HGU16030.1"/>
    </source>
</evidence>
<accession>A0A7V4N421</accession>
<dbReference type="InterPro" id="IPR029000">
    <property type="entry name" value="Cyclophilin-like_dom_sf"/>
</dbReference>
<proteinExistence type="predicted"/>
<gene>
    <name evidence="2" type="ORF">ENU91_05205</name>
</gene>
<dbReference type="AlphaFoldDB" id="A0A7V4N421"/>
<name>A0A7V4N421_9BACT</name>
<comment type="caution">
    <text evidence="2">The sequence shown here is derived from an EMBL/GenBank/DDBJ whole genome shotgun (WGS) entry which is preliminary data.</text>
</comment>